<evidence type="ECO:0000313" key="2">
    <source>
        <dbReference type="EMBL" id="MFC0215125.1"/>
    </source>
</evidence>
<feature type="region of interest" description="Disordered" evidence="1">
    <location>
        <begin position="95"/>
        <end position="116"/>
    </location>
</feature>
<dbReference type="EMBL" id="JBHLWN010000082">
    <property type="protein sequence ID" value="MFC0215125.1"/>
    <property type="molecule type" value="Genomic_DNA"/>
</dbReference>
<proteinExistence type="predicted"/>
<comment type="caution">
    <text evidence="2">The sequence shown here is derived from an EMBL/GenBank/DDBJ whole genome shotgun (WGS) entry which is preliminary data.</text>
</comment>
<accession>A0ABV6DR67</accession>
<organism evidence="2 3">
    <name type="scientific">Paenibacillus chartarius</name>
    <dbReference type="NCBI Taxonomy" id="747481"/>
    <lineage>
        <taxon>Bacteria</taxon>
        <taxon>Bacillati</taxon>
        <taxon>Bacillota</taxon>
        <taxon>Bacilli</taxon>
        <taxon>Bacillales</taxon>
        <taxon>Paenibacillaceae</taxon>
        <taxon>Paenibacillus</taxon>
    </lineage>
</organism>
<keyword evidence="3" id="KW-1185">Reference proteome</keyword>
<dbReference type="Proteomes" id="UP001589776">
    <property type="component" value="Unassembled WGS sequence"/>
</dbReference>
<protein>
    <submittedName>
        <fullName evidence="2">Uncharacterized protein</fullName>
    </submittedName>
</protein>
<gene>
    <name evidence="2" type="ORF">ACFFK0_22265</name>
</gene>
<reference evidence="2 3" key="1">
    <citation type="submission" date="2024-09" db="EMBL/GenBank/DDBJ databases">
        <authorList>
            <person name="Sun Q."/>
            <person name="Mori K."/>
        </authorList>
    </citation>
    <scope>NUCLEOTIDE SEQUENCE [LARGE SCALE GENOMIC DNA]</scope>
    <source>
        <strain evidence="2 3">CCM 7759</strain>
    </source>
</reference>
<name>A0ABV6DR67_9BACL</name>
<evidence type="ECO:0000313" key="3">
    <source>
        <dbReference type="Proteomes" id="UP001589776"/>
    </source>
</evidence>
<dbReference type="RefSeq" id="WP_377472569.1">
    <property type="nucleotide sequence ID" value="NZ_JBHLWN010000082.1"/>
</dbReference>
<sequence length="116" mass="12958">MEHLVLGRVGIAIRNEDARGEDIYRISGGWQDAEATRQLLGSLEEPERYAVDQEESGVHVYTKQPDAAVDLAMLLNRQQGVSVSEADAEQVREQLIRMQQGTQHSDPVPPQALQEH</sequence>
<evidence type="ECO:0000256" key="1">
    <source>
        <dbReference type="SAM" id="MobiDB-lite"/>
    </source>
</evidence>